<name>B3PS27_RHIE6</name>
<feature type="compositionally biased region" description="Basic residues" evidence="1">
    <location>
        <begin position="65"/>
        <end position="74"/>
    </location>
</feature>
<dbReference type="AlphaFoldDB" id="B3PS27"/>
<dbReference type="HOGENOM" id="CLU_2411144_0_0_5"/>
<accession>B3PS27</accession>
<evidence type="ECO:0000313" key="2">
    <source>
        <dbReference type="EMBL" id="ACE93317.1"/>
    </source>
</evidence>
<reference evidence="2 3" key="1">
    <citation type="submission" date="2008-04" db="EMBL/GenBank/DDBJ databases">
        <title>Genome diversity and DNA divergence of Rhizobium etli.</title>
        <authorList>
            <person name="Gonzalez V."/>
            <person name="Acosta J.L."/>
            <person name="Santamaria R.I."/>
            <person name="Bustos P."/>
            <person name="Hernandez-Gonzalez I.L."/>
            <person name="Fernandez J.L."/>
            <person name="Diaz R."/>
            <person name="Flores M."/>
            <person name="Mora J."/>
            <person name="Palacios R."/>
            <person name="Davila G."/>
        </authorList>
    </citation>
    <scope>NUCLEOTIDE SEQUENCE [LARGE SCALE GENOMIC DNA]</scope>
    <source>
        <strain evidence="2 3">CIAT 652</strain>
    </source>
</reference>
<dbReference type="EMBL" id="CP001074">
    <property type="protein sequence ID" value="ACE93317.1"/>
    <property type="molecule type" value="Genomic_DNA"/>
</dbReference>
<protein>
    <submittedName>
        <fullName evidence="2">Uncharacterized protein</fullName>
    </submittedName>
</protein>
<dbReference type="eggNOG" id="ENOG50312CH">
    <property type="taxonomic scope" value="Bacteria"/>
</dbReference>
<feature type="compositionally biased region" description="Basic residues" evidence="1">
    <location>
        <begin position="99"/>
        <end position="112"/>
    </location>
</feature>
<organism evidence="2 3">
    <name type="scientific">Rhizobium etli (strain CIAT 652)</name>
    <dbReference type="NCBI Taxonomy" id="491916"/>
    <lineage>
        <taxon>Bacteria</taxon>
        <taxon>Pseudomonadati</taxon>
        <taxon>Pseudomonadota</taxon>
        <taxon>Alphaproteobacteria</taxon>
        <taxon>Hyphomicrobiales</taxon>
        <taxon>Rhizobiaceae</taxon>
        <taxon>Rhizobium/Agrobacterium group</taxon>
        <taxon>Rhizobium</taxon>
    </lineage>
</organism>
<gene>
    <name evidence="2" type="ordered locus">RHECIAT_CH0004390</name>
</gene>
<dbReference type="Proteomes" id="UP000008817">
    <property type="component" value="Chromosome"/>
</dbReference>
<evidence type="ECO:0000256" key="1">
    <source>
        <dbReference type="SAM" id="MobiDB-lite"/>
    </source>
</evidence>
<dbReference type="KEGG" id="rec:RHECIAT_CH0004390"/>
<evidence type="ECO:0000313" key="3">
    <source>
        <dbReference type="Proteomes" id="UP000008817"/>
    </source>
</evidence>
<proteinExistence type="predicted"/>
<sequence>MTKRRRTTPLLPPASADAKTLTPVENLLRATAEKESPWFTTNTPLPHAMTGHELPGWILPFRFLPKPRPKRRRKPSDVSGLPLSPRLGWGQEDAIRRAFPPHRTRGEKRKRA</sequence>
<feature type="region of interest" description="Disordered" evidence="1">
    <location>
        <begin position="65"/>
        <end position="112"/>
    </location>
</feature>